<evidence type="ECO:0000256" key="2">
    <source>
        <dbReference type="SAM" id="SignalP"/>
    </source>
</evidence>
<evidence type="ECO:0000256" key="1">
    <source>
        <dbReference type="SAM" id="MobiDB-lite"/>
    </source>
</evidence>
<keyword evidence="4" id="KW-1185">Reference proteome</keyword>
<feature type="chain" id="PRO_5021891521" evidence="2">
    <location>
        <begin position="19"/>
        <end position="159"/>
    </location>
</feature>
<dbReference type="OrthoDB" id="6380346at2759"/>
<evidence type="ECO:0000313" key="4">
    <source>
        <dbReference type="Proteomes" id="UP000318571"/>
    </source>
</evidence>
<organism evidence="3 4">
    <name type="scientific">Tigriopus californicus</name>
    <name type="common">Marine copepod</name>
    <dbReference type="NCBI Taxonomy" id="6832"/>
    <lineage>
        <taxon>Eukaryota</taxon>
        <taxon>Metazoa</taxon>
        <taxon>Ecdysozoa</taxon>
        <taxon>Arthropoda</taxon>
        <taxon>Crustacea</taxon>
        <taxon>Multicrustacea</taxon>
        <taxon>Hexanauplia</taxon>
        <taxon>Copepoda</taxon>
        <taxon>Harpacticoida</taxon>
        <taxon>Harpacticidae</taxon>
        <taxon>Tigriopus</taxon>
    </lineage>
</organism>
<feature type="compositionally biased region" description="Basic and acidic residues" evidence="1">
    <location>
        <begin position="125"/>
        <end position="135"/>
    </location>
</feature>
<protein>
    <submittedName>
        <fullName evidence="3">Uncharacterized protein</fullName>
    </submittedName>
</protein>
<dbReference type="EMBL" id="VCGU01000003">
    <property type="protein sequence ID" value="TRY78216.1"/>
    <property type="molecule type" value="Genomic_DNA"/>
</dbReference>
<evidence type="ECO:0000313" key="3">
    <source>
        <dbReference type="EMBL" id="TRY78216.1"/>
    </source>
</evidence>
<reference evidence="3 4" key="1">
    <citation type="journal article" date="2018" name="Nat. Ecol. Evol.">
        <title>Genomic signatures of mitonuclear coevolution across populations of Tigriopus californicus.</title>
        <authorList>
            <person name="Barreto F.S."/>
            <person name="Watson E.T."/>
            <person name="Lima T.G."/>
            <person name="Willett C.S."/>
            <person name="Edmands S."/>
            <person name="Li W."/>
            <person name="Burton R.S."/>
        </authorList>
    </citation>
    <scope>NUCLEOTIDE SEQUENCE [LARGE SCALE GENOMIC DNA]</scope>
    <source>
        <strain evidence="3 4">San Diego</strain>
    </source>
</reference>
<proteinExistence type="predicted"/>
<gene>
    <name evidence="3" type="ORF">TCAL_15319</name>
</gene>
<comment type="caution">
    <text evidence="3">The sequence shown here is derived from an EMBL/GenBank/DDBJ whole genome shotgun (WGS) entry which is preliminary data.</text>
</comment>
<sequence length="159" mass="18449">MYYLILLFLLCFATPVLITTSLNVFIQAAVVNTTYEVIAHHQWLTLAACVLMWGPSLMERLLDKWNIIDTPLVVSVFLFLLGHTHNLLRSVLHAVFAQQIHSITWQGDQLDLRGNRVSFKWRHGKDNRVKPDQDRQKKRGKLSVEEERTLDPPVRMTTE</sequence>
<feature type="region of interest" description="Disordered" evidence="1">
    <location>
        <begin position="125"/>
        <end position="159"/>
    </location>
</feature>
<accession>A0A553PKL5</accession>
<feature type="signal peptide" evidence="2">
    <location>
        <begin position="1"/>
        <end position="18"/>
    </location>
</feature>
<dbReference type="Proteomes" id="UP000318571">
    <property type="component" value="Chromosome 11"/>
</dbReference>
<dbReference type="AlphaFoldDB" id="A0A553PKL5"/>
<name>A0A553PKL5_TIGCA</name>
<keyword evidence="2" id="KW-0732">Signal</keyword>